<evidence type="ECO:0000313" key="2">
    <source>
        <dbReference type="Proteomes" id="UP000349468"/>
    </source>
</evidence>
<evidence type="ECO:0000313" key="1">
    <source>
        <dbReference type="EMBL" id="VVP45899.1"/>
    </source>
</evidence>
<accession>A0A5E7P9B5</accession>
<proteinExistence type="predicted"/>
<dbReference type="AlphaFoldDB" id="A0A5E7P9B5"/>
<gene>
    <name evidence="1" type="ORF">PS870_05059</name>
</gene>
<name>A0A5E7P9B5_PSEFL</name>
<sequence length="238" mass="27146">MLEDIPTEEPSTNMEKFTDLLHDIKIDGKIDNLLSHLDHLNKELFGENNTNTQLQHIAYKIDSGEIDKTYISDQYFHMNFKVKDQKTKLIRSLLLAHIYTSTAIQLKKNNRLMMAWNAISEASKYIGACNAIYEALANPKTNRASKGGKANAKKISDFKESVIEALHIFKPKKGWSSSSMATDKIIDHLIKLSPPRKDNHPEDRSDLIAKVRNMIVDDRDVQMAFTASIRQDQKHVPL</sequence>
<dbReference type="EMBL" id="CABVIK010000019">
    <property type="protein sequence ID" value="VVP45899.1"/>
    <property type="molecule type" value="Genomic_DNA"/>
</dbReference>
<protein>
    <submittedName>
        <fullName evidence="1">Uncharacterized protein</fullName>
    </submittedName>
</protein>
<dbReference type="RefSeq" id="WP_154913285.1">
    <property type="nucleotide sequence ID" value="NZ_CABVIK010000019.1"/>
</dbReference>
<organism evidence="1 2">
    <name type="scientific">Pseudomonas fluorescens</name>
    <dbReference type="NCBI Taxonomy" id="294"/>
    <lineage>
        <taxon>Bacteria</taxon>
        <taxon>Pseudomonadati</taxon>
        <taxon>Pseudomonadota</taxon>
        <taxon>Gammaproteobacteria</taxon>
        <taxon>Pseudomonadales</taxon>
        <taxon>Pseudomonadaceae</taxon>
        <taxon>Pseudomonas</taxon>
    </lineage>
</organism>
<dbReference type="Proteomes" id="UP000349468">
    <property type="component" value="Unassembled WGS sequence"/>
</dbReference>
<reference evidence="1 2" key="1">
    <citation type="submission" date="2019-09" db="EMBL/GenBank/DDBJ databases">
        <authorList>
            <person name="Chandra G."/>
            <person name="Truman W A."/>
        </authorList>
    </citation>
    <scope>NUCLEOTIDE SEQUENCE [LARGE SCALE GENOMIC DNA]</scope>
    <source>
        <strain evidence="1">PS870</strain>
    </source>
</reference>